<dbReference type="GO" id="GO:0042276">
    <property type="term" value="P:error-prone translesion synthesis"/>
    <property type="evidence" value="ECO:0007669"/>
    <property type="project" value="TreeGrafter"/>
</dbReference>
<dbReference type="GO" id="GO:0003684">
    <property type="term" value="F:damaged DNA binding"/>
    <property type="evidence" value="ECO:0007669"/>
    <property type="project" value="InterPro"/>
</dbReference>
<dbReference type="GO" id="GO:0008168">
    <property type="term" value="F:methyltransferase activity"/>
    <property type="evidence" value="ECO:0007669"/>
    <property type="project" value="UniProtKB-KW"/>
</dbReference>
<evidence type="ECO:0000313" key="5">
    <source>
        <dbReference type="Proteomes" id="UP000438914"/>
    </source>
</evidence>
<dbReference type="InterPro" id="IPR043502">
    <property type="entry name" value="DNA/RNA_pol_sf"/>
</dbReference>
<dbReference type="Gene3D" id="1.10.150.20">
    <property type="entry name" value="5' to 3' exonuclease, C-terminal subdomain"/>
    <property type="match status" value="1"/>
</dbReference>
<organism evidence="4 5">
    <name type="scientific">Hallella mizrahii</name>
    <dbReference type="NCBI Taxonomy" id="2606637"/>
    <lineage>
        <taxon>Bacteria</taxon>
        <taxon>Pseudomonadati</taxon>
        <taxon>Bacteroidota</taxon>
        <taxon>Bacteroidia</taxon>
        <taxon>Bacteroidales</taxon>
        <taxon>Prevotellaceae</taxon>
        <taxon>Hallella</taxon>
    </lineage>
</organism>
<dbReference type="Pfam" id="PF11799">
    <property type="entry name" value="IMS_C"/>
    <property type="match status" value="1"/>
</dbReference>
<feature type="coiled-coil region" evidence="2">
    <location>
        <begin position="442"/>
        <end position="471"/>
    </location>
</feature>
<keyword evidence="4" id="KW-0489">Methyltransferase</keyword>
<sequence length="505" mass="57048">MTDKNRTYVAIDLKSFYSSVECVARGLDPLTTNLVVADVSRTEKTICLAVSPSMKAYGLGGRARLFEVVEKMREVNCERRKAIGFRPFTGKSYLAKELLEHPDWEADYIAATPRMAEYIRVSSEIYGIYLKYIAPEDIHVYSIDEIFADVTDYLQSYKMTAHELAMTMIRDVLRTTGITATAGIGTNLYLCKVAMDVVAKHIPADKDGVRIAELDEMSYRRKLWDHQPMTDFWRFGRGIVARLNGIGIETMGQLARMSVNNEELLYRMFGVNAELIIDHAWGWEPVTMDYIKAYKPETNSLGSGQVLQSAYTAEKGRVVAREMADSLSLDLVDKHLVGDQIVLTVGYDRESLTNPAIRAQYHGEVSTDWYGRSVPKHAHGTLSLGRPTSSSQQIIHAVTELYDRIVNPVLLVRRLNITVNHVISEDKAKKQRQNTPVQLDLFTDYEAEAREEKKERNAAAKERRLQEAALKIKKEFGKNALLRGLNYAEGATQKERNNQIGGHKA</sequence>
<dbReference type="GO" id="GO:0003887">
    <property type="term" value="F:DNA-directed DNA polymerase activity"/>
    <property type="evidence" value="ECO:0007669"/>
    <property type="project" value="TreeGrafter"/>
</dbReference>
<feature type="domain" description="UmuC" evidence="3">
    <location>
        <begin position="8"/>
        <end position="236"/>
    </location>
</feature>
<protein>
    <submittedName>
        <fullName evidence="4">DNA methylase</fullName>
    </submittedName>
</protein>
<dbReference type="PANTHER" id="PTHR11076">
    <property type="entry name" value="DNA REPAIR POLYMERASE UMUC / TRANSFERASE FAMILY MEMBER"/>
    <property type="match status" value="1"/>
</dbReference>
<dbReference type="GO" id="GO:0006281">
    <property type="term" value="P:DNA repair"/>
    <property type="evidence" value="ECO:0007669"/>
    <property type="project" value="InterPro"/>
</dbReference>
<dbReference type="SUPFAM" id="SSF56672">
    <property type="entry name" value="DNA/RNA polymerases"/>
    <property type="match status" value="1"/>
</dbReference>
<evidence type="ECO:0000313" key="4">
    <source>
        <dbReference type="EMBL" id="MST84723.1"/>
    </source>
</evidence>
<name>A0A7K0KFK8_9BACT</name>
<dbReference type="AlphaFoldDB" id="A0A7K0KFK8"/>
<keyword evidence="4" id="KW-0808">Transferase</keyword>
<dbReference type="InterPro" id="IPR001126">
    <property type="entry name" value="UmuC"/>
</dbReference>
<accession>A0A7K0KFK8</accession>
<reference evidence="4 5" key="1">
    <citation type="submission" date="2019-08" db="EMBL/GenBank/DDBJ databases">
        <title>In-depth cultivation of the pig gut microbiome towards novel bacterial diversity and tailored functional studies.</title>
        <authorList>
            <person name="Wylensek D."/>
            <person name="Hitch T.C.A."/>
            <person name="Clavel T."/>
        </authorList>
    </citation>
    <scope>NUCLEOTIDE SEQUENCE [LARGE SCALE GENOMIC DNA]</scope>
    <source>
        <strain evidence="4 5">LKV-178-WT-2A</strain>
    </source>
</reference>
<dbReference type="InterPro" id="IPR050116">
    <property type="entry name" value="DNA_polymerase-Y"/>
</dbReference>
<dbReference type="PANTHER" id="PTHR11076:SF35">
    <property type="entry name" value="DNA REPAIR PROTEIN HOMOLOG YOBH"/>
    <property type="match status" value="1"/>
</dbReference>
<proteinExistence type="inferred from homology"/>
<evidence type="ECO:0000256" key="2">
    <source>
        <dbReference type="SAM" id="Coils"/>
    </source>
</evidence>
<dbReference type="GO" id="GO:0009432">
    <property type="term" value="P:SOS response"/>
    <property type="evidence" value="ECO:0007669"/>
    <property type="project" value="TreeGrafter"/>
</dbReference>
<gene>
    <name evidence="4" type="ORF">FYJ73_08585</name>
</gene>
<dbReference type="InterPro" id="IPR043128">
    <property type="entry name" value="Rev_trsase/Diguanyl_cyclase"/>
</dbReference>
<dbReference type="Pfam" id="PF00817">
    <property type="entry name" value="IMS"/>
    <property type="match status" value="1"/>
</dbReference>
<dbReference type="GO" id="GO:0032259">
    <property type="term" value="P:methylation"/>
    <property type="evidence" value="ECO:0007669"/>
    <property type="project" value="UniProtKB-KW"/>
</dbReference>
<comment type="caution">
    <text evidence="4">The sequence shown here is derived from an EMBL/GenBank/DDBJ whole genome shotgun (WGS) entry which is preliminary data.</text>
</comment>
<comment type="similarity">
    <text evidence="1">Belongs to the DNA polymerase type-Y family.</text>
</comment>
<dbReference type="InterPro" id="IPR017961">
    <property type="entry name" value="DNA_pol_Y-fam_little_finger"/>
</dbReference>
<evidence type="ECO:0000259" key="3">
    <source>
        <dbReference type="PROSITE" id="PS50173"/>
    </source>
</evidence>
<keyword evidence="2" id="KW-0175">Coiled coil</keyword>
<dbReference type="Proteomes" id="UP000438914">
    <property type="component" value="Unassembled WGS sequence"/>
</dbReference>
<dbReference type="RefSeq" id="WP_154534301.1">
    <property type="nucleotide sequence ID" value="NZ_VUNG01000020.1"/>
</dbReference>
<dbReference type="EMBL" id="VUNG01000020">
    <property type="protein sequence ID" value="MST84723.1"/>
    <property type="molecule type" value="Genomic_DNA"/>
</dbReference>
<keyword evidence="5" id="KW-1185">Reference proteome</keyword>
<evidence type="ECO:0000256" key="1">
    <source>
        <dbReference type="ARBA" id="ARBA00010945"/>
    </source>
</evidence>
<dbReference type="PROSITE" id="PS50173">
    <property type="entry name" value="UMUC"/>
    <property type="match status" value="1"/>
</dbReference>
<dbReference type="Gene3D" id="3.30.70.270">
    <property type="match status" value="1"/>
</dbReference>
<dbReference type="GO" id="GO:0005829">
    <property type="term" value="C:cytosol"/>
    <property type="evidence" value="ECO:0007669"/>
    <property type="project" value="TreeGrafter"/>
</dbReference>